<organism evidence="5">
    <name type="scientific">Oceaniferula spumae</name>
    <dbReference type="NCBI Taxonomy" id="2979115"/>
    <lineage>
        <taxon>Bacteria</taxon>
        <taxon>Pseudomonadati</taxon>
        <taxon>Verrucomicrobiota</taxon>
        <taxon>Verrucomicrobiia</taxon>
        <taxon>Verrucomicrobiales</taxon>
        <taxon>Verrucomicrobiaceae</taxon>
        <taxon>Oceaniferula</taxon>
    </lineage>
</organism>
<dbReference type="KEGG" id="osu:NT6N_27520"/>
<dbReference type="InterPro" id="IPR050695">
    <property type="entry name" value="N-acetylmuramoyl_amidase_3"/>
</dbReference>
<dbReference type="GO" id="GO:0009253">
    <property type="term" value="P:peptidoglycan catabolic process"/>
    <property type="evidence" value="ECO:0007669"/>
    <property type="project" value="InterPro"/>
</dbReference>
<dbReference type="Gene3D" id="3.40.630.40">
    <property type="entry name" value="Zn-dependent exopeptidases"/>
    <property type="match status" value="1"/>
</dbReference>
<protein>
    <recommendedName>
        <fullName evidence="2">N-acetylmuramoyl-L-alanine amidase</fullName>
        <ecNumber evidence="2">3.5.1.28</ecNumber>
    </recommendedName>
</protein>
<feature type="domain" description="MurNAc-LAA" evidence="4">
    <location>
        <begin position="90"/>
        <end position="198"/>
    </location>
</feature>
<reference evidence="5" key="1">
    <citation type="submission" date="2024-07" db="EMBL/GenBank/DDBJ databases">
        <title>Complete genome sequence of Verrucomicrobiaceae bacterium NT6N.</title>
        <authorList>
            <person name="Huang C."/>
            <person name="Takami H."/>
            <person name="Hamasaki K."/>
        </authorList>
    </citation>
    <scope>NUCLEOTIDE SEQUENCE</scope>
    <source>
        <strain evidence="5">NT6N</strain>
    </source>
</reference>
<dbReference type="SUPFAM" id="SSF53187">
    <property type="entry name" value="Zn-dependent exopeptidases"/>
    <property type="match status" value="1"/>
</dbReference>
<evidence type="ECO:0000256" key="1">
    <source>
        <dbReference type="ARBA" id="ARBA00001561"/>
    </source>
</evidence>
<dbReference type="SMART" id="SM00646">
    <property type="entry name" value="Ami_3"/>
    <property type="match status" value="1"/>
</dbReference>
<evidence type="ECO:0000259" key="4">
    <source>
        <dbReference type="SMART" id="SM00646"/>
    </source>
</evidence>
<comment type="catalytic activity">
    <reaction evidence="1">
        <text>Hydrolyzes the link between N-acetylmuramoyl residues and L-amino acid residues in certain cell-wall glycopeptides.</text>
        <dbReference type="EC" id="3.5.1.28"/>
    </reaction>
</comment>
<evidence type="ECO:0000256" key="2">
    <source>
        <dbReference type="ARBA" id="ARBA00011901"/>
    </source>
</evidence>
<dbReference type="GO" id="GO:0030288">
    <property type="term" value="C:outer membrane-bounded periplasmic space"/>
    <property type="evidence" value="ECO:0007669"/>
    <property type="project" value="TreeGrafter"/>
</dbReference>
<proteinExistence type="predicted"/>
<keyword evidence="3" id="KW-0378">Hydrolase</keyword>
<dbReference type="AlphaFoldDB" id="A0AAT9FP84"/>
<dbReference type="EC" id="3.5.1.28" evidence="2"/>
<dbReference type="CDD" id="cd02696">
    <property type="entry name" value="MurNAc-LAA"/>
    <property type="match status" value="1"/>
</dbReference>
<dbReference type="PANTHER" id="PTHR30404:SF0">
    <property type="entry name" value="N-ACETYLMURAMOYL-L-ALANINE AMIDASE AMIC"/>
    <property type="match status" value="1"/>
</dbReference>
<dbReference type="InterPro" id="IPR002508">
    <property type="entry name" value="MurNAc-LAA_cat"/>
</dbReference>
<dbReference type="PANTHER" id="PTHR30404">
    <property type="entry name" value="N-ACETYLMURAMOYL-L-ALANINE AMIDASE"/>
    <property type="match status" value="1"/>
</dbReference>
<dbReference type="EMBL" id="AP026866">
    <property type="protein sequence ID" value="BDS07712.1"/>
    <property type="molecule type" value="Genomic_DNA"/>
</dbReference>
<accession>A0AAT9FP84</accession>
<evidence type="ECO:0000256" key="3">
    <source>
        <dbReference type="ARBA" id="ARBA00022801"/>
    </source>
</evidence>
<sequence>MIPRTTHALSLIILLTLALFIGSAEAKSFRYVIIDPGHGGHDRGGLNGKVYEKHLALDTALRLEYYLKNKGIRTKMTRRSDVFISLPGRAAYGNKYGNSIFVSIHYNHTRKTDPHGLETYYYGAEGKVLASYVQAGMMRKISTINRGVKHAGFYVIRHSKHPAILVECGFVSNNAERERMKKAWFRQSVAEGIGEGILQYKRAR</sequence>
<dbReference type="Pfam" id="PF01520">
    <property type="entry name" value="Amidase_3"/>
    <property type="match status" value="1"/>
</dbReference>
<gene>
    <name evidence="5" type="ORF">NT6N_27520</name>
</gene>
<name>A0AAT9FP84_9BACT</name>
<evidence type="ECO:0000313" key="5">
    <source>
        <dbReference type="EMBL" id="BDS07712.1"/>
    </source>
</evidence>
<dbReference type="GO" id="GO:0008745">
    <property type="term" value="F:N-acetylmuramoyl-L-alanine amidase activity"/>
    <property type="evidence" value="ECO:0007669"/>
    <property type="project" value="UniProtKB-EC"/>
</dbReference>